<accession>A0A4Q0SV87</accession>
<keyword evidence="12 19" id="KW-0418">Kinase</keyword>
<dbReference type="InterPro" id="IPR035965">
    <property type="entry name" value="PAS-like_dom_sf"/>
</dbReference>
<evidence type="ECO:0000256" key="11">
    <source>
        <dbReference type="ARBA" id="ARBA00022741"/>
    </source>
</evidence>
<evidence type="ECO:0000256" key="14">
    <source>
        <dbReference type="ARBA" id="ARBA00022991"/>
    </source>
</evidence>
<dbReference type="CDD" id="cd00130">
    <property type="entry name" value="PAS"/>
    <property type="match status" value="2"/>
</dbReference>
<name>A0A4Q0SV87_9BRAD</name>
<dbReference type="InterPro" id="IPR013656">
    <property type="entry name" value="PAS_4"/>
</dbReference>
<evidence type="ECO:0000256" key="6">
    <source>
        <dbReference type="ARBA" id="ARBA00022606"/>
    </source>
</evidence>
<dbReference type="Pfam" id="PF08448">
    <property type="entry name" value="PAS_4"/>
    <property type="match status" value="1"/>
</dbReference>
<dbReference type="PROSITE" id="PS50112">
    <property type="entry name" value="PAS"/>
    <property type="match status" value="2"/>
</dbReference>
<feature type="domain" description="PAC" evidence="18">
    <location>
        <begin position="78"/>
        <end position="130"/>
    </location>
</feature>
<dbReference type="InterPro" id="IPR000700">
    <property type="entry name" value="PAS-assoc_C"/>
</dbReference>
<dbReference type="InterPro" id="IPR036890">
    <property type="entry name" value="HATPase_C_sf"/>
</dbReference>
<dbReference type="InterPro" id="IPR000014">
    <property type="entry name" value="PAS"/>
</dbReference>
<dbReference type="SUPFAM" id="SSF55874">
    <property type="entry name" value="ATPase domain of HSP90 chaperone/DNA topoisomerase II/histidine kinase"/>
    <property type="match status" value="1"/>
</dbReference>
<reference evidence="19 20" key="1">
    <citation type="submission" date="2015-04" db="EMBL/GenBank/DDBJ databases">
        <title>Comparative genomics of rhizobia nodulating Arachis hypogaea in China.</title>
        <authorList>
            <person name="Li Y."/>
        </authorList>
    </citation>
    <scope>NUCLEOTIDE SEQUENCE [LARGE SCALE GENOMIC DNA]</scope>
    <source>
        <strain evidence="19 20">CCBAU 51787</strain>
    </source>
</reference>
<evidence type="ECO:0000256" key="4">
    <source>
        <dbReference type="ARBA" id="ARBA00022543"/>
    </source>
</evidence>
<keyword evidence="9" id="KW-0808">Transferase</keyword>
<evidence type="ECO:0000256" key="7">
    <source>
        <dbReference type="ARBA" id="ARBA00022630"/>
    </source>
</evidence>
<keyword evidence="8" id="KW-0288">FMN</keyword>
<dbReference type="EC" id="2.7.13.3" evidence="2"/>
<organism evidence="19 20">
    <name type="scientific">Bradyrhizobium zhanjiangense</name>
    <dbReference type="NCBI Taxonomy" id="1325107"/>
    <lineage>
        <taxon>Bacteria</taxon>
        <taxon>Pseudomonadati</taxon>
        <taxon>Pseudomonadota</taxon>
        <taxon>Alphaproteobacteria</taxon>
        <taxon>Hyphomicrobiales</taxon>
        <taxon>Nitrobacteraceae</taxon>
        <taxon>Bradyrhizobium</taxon>
    </lineage>
</organism>
<dbReference type="Proteomes" id="UP000290565">
    <property type="component" value="Unassembled WGS sequence"/>
</dbReference>
<keyword evidence="4" id="KW-0600">Photoreceptor protein</keyword>
<dbReference type="GO" id="GO:0005524">
    <property type="term" value="F:ATP binding"/>
    <property type="evidence" value="ECO:0007669"/>
    <property type="project" value="UniProtKB-KW"/>
</dbReference>
<dbReference type="Gene3D" id="3.30.565.10">
    <property type="entry name" value="Histidine kinase-like ATPase, C-terminal domain"/>
    <property type="match status" value="1"/>
</dbReference>
<dbReference type="NCBIfam" id="TIGR00229">
    <property type="entry name" value="sensory_box"/>
    <property type="match status" value="2"/>
</dbReference>
<dbReference type="PANTHER" id="PTHR41523:SF8">
    <property type="entry name" value="ETHYLENE RESPONSE SENSOR PROTEIN"/>
    <property type="match status" value="1"/>
</dbReference>
<dbReference type="InterPro" id="IPR013767">
    <property type="entry name" value="PAS_fold"/>
</dbReference>
<dbReference type="SMART" id="SM00091">
    <property type="entry name" value="PAS"/>
    <property type="match status" value="2"/>
</dbReference>
<evidence type="ECO:0000313" key="19">
    <source>
        <dbReference type="EMBL" id="RXH42708.1"/>
    </source>
</evidence>
<feature type="domain" description="PAC" evidence="18">
    <location>
        <begin position="200"/>
        <end position="252"/>
    </location>
</feature>
<keyword evidence="11" id="KW-0547">Nucleotide-binding</keyword>
<dbReference type="GO" id="GO:0004673">
    <property type="term" value="F:protein histidine kinase activity"/>
    <property type="evidence" value="ECO:0007669"/>
    <property type="project" value="UniProtKB-EC"/>
</dbReference>
<evidence type="ECO:0000256" key="12">
    <source>
        <dbReference type="ARBA" id="ARBA00022777"/>
    </source>
</evidence>
<comment type="caution">
    <text evidence="19">The sequence shown here is derived from an EMBL/GenBank/DDBJ whole genome shotgun (WGS) entry which is preliminary data.</text>
</comment>
<dbReference type="Pfam" id="PF07536">
    <property type="entry name" value="HWE_HK"/>
    <property type="match status" value="1"/>
</dbReference>
<dbReference type="PROSITE" id="PS50113">
    <property type="entry name" value="PAC"/>
    <property type="match status" value="2"/>
</dbReference>
<dbReference type="SUPFAM" id="SSF55785">
    <property type="entry name" value="PYP-like sensor domain (PAS domain)"/>
    <property type="match status" value="2"/>
</dbReference>
<dbReference type="SMART" id="SM00911">
    <property type="entry name" value="HWE_HK"/>
    <property type="match status" value="1"/>
</dbReference>
<feature type="domain" description="PAS" evidence="17">
    <location>
        <begin position="1"/>
        <end position="40"/>
    </location>
</feature>
<dbReference type="PANTHER" id="PTHR41523">
    <property type="entry name" value="TWO-COMPONENT SYSTEM SENSOR PROTEIN"/>
    <property type="match status" value="1"/>
</dbReference>
<keyword evidence="6" id="KW-0716">Sensory transduction</keyword>
<dbReference type="GO" id="GO:0009881">
    <property type="term" value="F:photoreceptor activity"/>
    <property type="evidence" value="ECO:0007669"/>
    <property type="project" value="UniProtKB-KW"/>
</dbReference>
<evidence type="ECO:0000313" key="20">
    <source>
        <dbReference type="Proteomes" id="UP000290565"/>
    </source>
</evidence>
<evidence type="ECO:0000256" key="2">
    <source>
        <dbReference type="ARBA" id="ARBA00012438"/>
    </source>
</evidence>
<gene>
    <name evidence="19" type="ORF">XH94_01020</name>
</gene>
<evidence type="ECO:0000256" key="8">
    <source>
        <dbReference type="ARBA" id="ARBA00022643"/>
    </source>
</evidence>
<evidence type="ECO:0000256" key="16">
    <source>
        <dbReference type="ARBA" id="ARBA00023170"/>
    </source>
</evidence>
<dbReference type="Gene3D" id="3.30.450.20">
    <property type="entry name" value="PAS domain"/>
    <property type="match status" value="2"/>
</dbReference>
<dbReference type="GO" id="GO:0006355">
    <property type="term" value="P:regulation of DNA-templated transcription"/>
    <property type="evidence" value="ECO:0007669"/>
    <property type="project" value="InterPro"/>
</dbReference>
<evidence type="ECO:0000256" key="5">
    <source>
        <dbReference type="ARBA" id="ARBA00022553"/>
    </source>
</evidence>
<keyword evidence="7" id="KW-0285">Flavoprotein</keyword>
<dbReference type="SMART" id="SM00086">
    <property type="entry name" value="PAC"/>
    <property type="match status" value="2"/>
</dbReference>
<evidence type="ECO:0000256" key="9">
    <source>
        <dbReference type="ARBA" id="ARBA00022679"/>
    </source>
</evidence>
<feature type="domain" description="PAS" evidence="17">
    <location>
        <begin position="127"/>
        <end position="196"/>
    </location>
</feature>
<evidence type="ECO:0000256" key="1">
    <source>
        <dbReference type="ARBA" id="ARBA00000085"/>
    </source>
</evidence>
<proteinExistence type="predicted"/>
<dbReference type="InterPro" id="IPR011102">
    <property type="entry name" value="Sig_transdc_His_kinase_HWE"/>
</dbReference>
<dbReference type="InterPro" id="IPR001610">
    <property type="entry name" value="PAC"/>
</dbReference>
<dbReference type="AlphaFoldDB" id="A0A4Q0SV87"/>
<evidence type="ECO:0000256" key="15">
    <source>
        <dbReference type="ARBA" id="ARBA00023026"/>
    </source>
</evidence>
<evidence type="ECO:0000256" key="10">
    <source>
        <dbReference type="ARBA" id="ARBA00022737"/>
    </source>
</evidence>
<keyword evidence="5" id="KW-0597">Phosphoprotein</keyword>
<protein>
    <recommendedName>
        <fullName evidence="3">Blue-light-activated histidine kinase</fullName>
        <ecNumber evidence="2">2.7.13.3</ecNumber>
    </recommendedName>
</protein>
<keyword evidence="14" id="KW-0157">Chromophore</keyword>
<dbReference type="EMBL" id="LBJM01000002">
    <property type="protein sequence ID" value="RXH42708.1"/>
    <property type="molecule type" value="Genomic_DNA"/>
</dbReference>
<comment type="catalytic activity">
    <reaction evidence="1">
        <text>ATP + protein L-histidine = ADP + protein N-phospho-L-histidine.</text>
        <dbReference type="EC" id="2.7.13.3"/>
    </reaction>
</comment>
<keyword evidence="13" id="KW-0067">ATP-binding</keyword>
<evidence type="ECO:0000256" key="13">
    <source>
        <dbReference type="ARBA" id="ARBA00022840"/>
    </source>
</evidence>
<keyword evidence="16" id="KW-0675">Receptor</keyword>
<evidence type="ECO:0000259" key="18">
    <source>
        <dbReference type="PROSITE" id="PS50113"/>
    </source>
</evidence>
<evidence type="ECO:0000256" key="3">
    <source>
        <dbReference type="ARBA" id="ARBA00021740"/>
    </source>
</evidence>
<evidence type="ECO:0000259" key="17">
    <source>
        <dbReference type="PROSITE" id="PS50112"/>
    </source>
</evidence>
<keyword evidence="15" id="KW-0843">Virulence</keyword>
<keyword evidence="10" id="KW-0677">Repeat</keyword>
<dbReference type="Pfam" id="PF00989">
    <property type="entry name" value="PAS"/>
    <property type="match status" value="1"/>
</dbReference>
<sequence>MADLEAILKSLPAAIYTTDPEGRITFYNETAAELWGVRPELHRSEFCGSWKLYWPDGTPLPHDQCPMAVALKERRAINGQEAAAERPDGTRIPFLAYPTPLFDEVGELVGAVNMLVNISGRKSAELASQRLAAIVESSDDAIISKDTNGIITSWNGGAQHLFGYCEHEVIGKPVTILIPCDRQDEEPAILSRIRRGERIEHYETIRRRKDGSLVDISLSVSPILDSSGKVVGASKIARDISDRRRAEEQKDLLLGEMNHRVKNLFALAGALVNLSARSAESVPDLVSDLQGKFLALSRAHSLTLSGAKTNPNQITPLHTLIAEVTEPYHHEGTSERRIVVSGPDIQLGRSAVTNIALLLYEFATNALKYGALVDPSGQVRIECFEQEDDFCITWREAGVVSRGGEPAREGFGSRLARAAVTALNGSFSRDFTSNGLEIRLTVPRAKLRE</sequence>